<evidence type="ECO:0000313" key="12">
    <source>
        <dbReference type="Proteomes" id="UP000323876"/>
    </source>
</evidence>
<dbReference type="AlphaFoldDB" id="A0A5N0EHW7"/>
<evidence type="ECO:0000256" key="6">
    <source>
        <dbReference type="ARBA" id="ARBA00052546"/>
    </source>
</evidence>
<comment type="similarity">
    <text evidence="2 7">Belongs to the acyl-CoA dehydrogenase family.</text>
</comment>
<dbReference type="PANTHER" id="PTHR43884:SF12">
    <property type="entry name" value="ISOVALERYL-COA DEHYDROGENASE, MITOCHONDRIAL-RELATED"/>
    <property type="match status" value="1"/>
</dbReference>
<dbReference type="FunFam" id="2.40.110.10:FF:000002">
    <property type="entry name" value="Acyl-CoA dehydrogenase fadE12"/>
    <property type="match status" value="1"/>
</dbReference>
<dbReference type="Proteomes" id="UP000323876">
    <property type="component" value="Unassembled WGS sequence"/>
</dbReference>
<dbReference type="GO" id="GO:0050660">
    <property type="term" value="F:flavin adenine dinucleotide binding"/>
    <property type="evidence" value="ECO:0007669"/>
    <property type="project" value="InterPro"/>
</dbReference>
<dbReference type="Gene3D" id="1.20.140.10">
    <property type="entry name" value="Butyryl-CoA Dehydrogenase, subunit A, domain 3"/>
    <property type="match status" value="1"/>
</dbReference>
<sequence>MTLVAGFEPDLAERHTRASFRAVVDRVVVPHAAEFDRASRVRADVLNEFGAQGFWGAVLPERAGGTGRGMTAFGELHEEVGRGCSSMRSLLTVHSMALYALDRWGGPALREQWSAAMVSGKRLGAFCLTEPDAGSDFTALSTFATRDGDGYLLNGHKLWVTGGQLADVFLVFARTDRGPSAFFVSADQPGLHQIAVPEIMGTRGSQLAEITFEDCYVGPEALLGAEGMGLALATNVLDIGRFSVAAGSVGILQACLEACVSYANSRTQGGSLLREHQLIQQMISTMATNTRAARLLVWQAGLLKEQGDPDTIMATCIAKQFSATSAVAAANDAVQLHGALGCSDAYPVARYLRDAKVMEIIEGSTQMQHVLISADACQNRGRIVPIDEH</sequence>
<evidence type="ECO:0000256" key="2">
    <source>
        <dbReference type="ARBA" id="ARBA00009347"/>
    </source>
</evidence>
<dbReference type="Gene3D" id="1.10.540.10">
    <property type="entry name" value="Acyl-CoA dehydrogenase/oxidase, N-terminal domain"/>
    <property type="match status" value="1"/>
</dbReference>
<dbReference type="Pfam" id="PF02770">
    <property type="entry name" value="Acyl-CoA_dh_M"/>
    <property type="match status" value="1"/>
</dbReference>
<feature type="domain" description="Acyl-CoA dehydrogenase/oxidase C-terminal" evidence="8">
    <location>
        <begin position="227"/>
        <end position="373"/>
    </location>
</feature>
<evidence type="ECO:0000259" key="10">
    <source>
        <dbReference type="Pfam" id="PF02771"/>
    </source>
</evidence>
<dbReference type="InterPro" id="IPR013786">
    <property type="entry name" value="AcylCoA_DH/ox_N"/>
</dbReference>
<feature type="domain" description="Acyl-CoA dehydrogenase/oxidase N-terminal" evidence="10">
    <location>
        <begin position="13"/>
        <end position="121"/>
    </location>
</feature>
<dbReference type="SUPFAM" id="SSF47203">
    <property type="entry name" value="Acyl-CoA dehydrogenase C-terminal domain-like"/>
    <property type="match status" value="1"/>
</dbReference>
<keyword evidence="3 7" id="KW-0285">Flavoprotein</keyword>
<evidence type="ECO:0000256" key="1">
    <source>
        <dbReference type="ARBA" id="ARBA00001974"/>
    </source>
</evidence>
<comment type="caution">
    <text evidence="11">The sequence shown here is derived from an EMBL/GenBank/DDBJ whole genome shotgun (WGS) entry which is preliminary data.</text>
</comment>
<protein>
    <submittedName>
        <fullName evidence="11">Acyl-CoA dehydrogenase</fullName>
    </submittedName>
</protein>
<dbReference type="PIRSF" id="PIRSF016578">
    <property type="entry name" value="HsaA"/>
    <property type="match status" value="1"/>
</dbReference>
<dbReference type="InterPro" id="IPR006089">
    <property type="entry name" value="Acyl-CoA_DH_CS"/>
</dbReference>
<dbReference type="FunFam" id="1.20.140.10:FF:000004">
    <property type="entry name" value="Acyl-CoA dehydrogenase FadE25"/>
    <property type="match status" value="1"/>
</dbReference>
<dbReference type="Gene3D" id="2.40.110.10">
    <property type="entry name" value="Butyryl-CoA Dehydrogenase, subunit A, domain 2"/>
    <property type="match status" value="1"/>
</dbReference>
<evidence type="ECO:0000256" key="7">
    <source>
        <dbReference type="RuleBase" id="RU362125"/>
    </source>
</evidence>
<dbReference type="PANTHER" id="PTHR43884">
    <property type="entry name" value="ACYL-COA DEHYDROGENASE"/>
    <property type="match status" value="1"/>
</dbReference>
<dbReference type="InterPro" id="IPR009100">
    <property type="entry name" value="AcylCoA_DH/oxidase_NM_dom_sf"/>
</dbReference>
<evidence type="ECO:0000313" key="11">
    <source>
        <dbReference type="EMBL" id="KAA8888882.1"/>
    </source>
</evidence>
<dbReference type="Pfam" id="PF00441">
    <property type="entry name" value="Acyl-CoA_dh_1"/>
    <property type="match status" value="1"/>
</dbReference>
<keyword evidence="4 7" id="KW-0274">FAD</keyword>
<accession>A0A5N0EHW7</accession>
<reference evidence="11 12" key="1">
    <citation type="submission" date="2019-09" db="EMBL/GenBank/DDBJ databases">
        <authorList>
            <person name="Wang X."/>
        </authorList>
    </citation>
    <scope>NUCLEOTIDE SEQUENCE [LARGE SCALE GENOMIC DNA]</scope>
    <source>
        <strain evidence="11 12">CICC 11023</strain>
    </source>
</reference>
<dbReference type="GO" id="GO:0003995">
    <property type="term" value="F:acyl-CoA dehydrogenase activity"/>
    <property type="evidence" value="ECO:0007669"/>
    <property type="project" value="InterPro"/>
</dbReference>
<comment type="cofactor">
    <cofactor evidence="1 7">
        <name>FAD</name>
        <dbReference type="ChEBI" id="CHEBI:57692"/>
    </cofactor>
</comment>
<dbReference type="InterPro" id="IPR006091">
    <property type="entry name" value="Acyl-CoA_Oxase/DH_mid-dom"/>
</dbReference>
<dbReference type="PROSITE" id="PS00072">
    <property type="entry name" value="ACYL_COA_DH_1"/>
    <property type="match status" value="1"/>
</dbReference>
<feature type="domain" description="Acyl-CoA oxidase/dehydrogenase middle" evidence="9">
    <location>
        <begin position="125"/>
        <end position="215"/>
    </location>
</feature>
<comment type="catalytic activity">
    <reaction evidence="6">
        <text>a 2,3-saturated acyl-CoA + A = a 2,3-dehydroacyl-CoA + AH2</text>
        <dbReference type="Rhea" id="RHEA:48608"/>
        <dbReference type="ChEBI" id="CHEBI:13193"/>
        <dbReference type="ChEBI" id="CHEBI:17499"/>
        <dbReference type="ChEBI" id="CHEBI:60015"/>
        <dbReference type="ChEBI" id="CHEBI:65111"/>
    </reaction>
</comment>
<evidence type="ECO:0000256" key="5">
    <source>
        <dbReference type="ARBA" id="ARBA00023002"/>
    </source>
</evidence>
<dbReference type="InterPro" id="IPR009075">
    <property type="entry name" value="AcylCo_DH/oxidase_C"/>
</dbReference>
<keyword evidence="12" id="KW-1185">Reference proteome</keyword>
<name>A0A5N0EHW7_9NOCA</name>
<evidence type="ECO:0000256" key="3">
    <source>
        <dbReference type="ARBA" id="ARBA00022630"/>
    </source>
</evidence>
<dbReference type="InterPro" id="IPR037069">
    <property type="entry name" value="AcylCoA_DH/ox_N_sf"/>
</dbReference>
<gene>
    <name evidence="11" type="ORF">F3087_07720</name>
</gene>
<dbReference type="InterPro" id="IPR046373">
    <property type="entry name" value="Acyl-CoA_Oxase/DH_mid-dom_sf"/>
</dbReference>
<dbReference type="OrthoDB" id="9802447at2"/>
<dbReference type="EMBL" id="VXLC01000003">
    <property type="protein sequence ID" value="KAA8888882.1"/>
    <property type="molecule type" value="Genomic_DNA"/>
</dbReference>
<dbReference type="SUPFAM" id="SSF56645">
    <property type="entry name" value="Acyl-CoA dehydrogenase NM domain-like"/>
    <property type="match status" value="1"/>
</dbReference>
<organism evidence="11 12">
    <name type="scientific">Nocardia colli</name>
    <dbReference type="NCBI Taxonomy" id="2545717"/>
    <lineage>
        <taxon>Bacteria</taxon>
        <taxon>Bacillati</taxon>
        <taxon>Actinomycetota</taxon>
        <taxon>Actinomycetes</taxon>
        <taxon>Mycobacteriales</taxon>
        <taxon>Nocardiaceae</taxon>
        <taxon>Nocardia</taxon>
    </lineage>
</organism>
<keyword evidence="5 7" id="KW-0560">Oxidoreductase</keyword>
<proteinExistence type="inferred from homology"/>
<dbReference type="Pfam" id="PF02771">
    <property type="entry name" value="Acyl-CoA_dh_N"/>
    <property type="match status" value="1"/>
</dbReference>
<evidence type="ECO:0000259" key="8">
    <source>
        <dbReference type="Pfam" id="PF00441"/>
    </source>
</evidence>
<evidence type="ECO:0000259" key="9">
    <source>
        <dbReference type="Pfam" id="PF02770"/>
    </source>
</evidence>
<dbReference type="InterPro" id="IPR036250">
    <property type="entry name" value="AcylCo_DH-like_C"/>
</dbReference>
<dbReference type="RefSeq" id="WP_150401157.1">
    <property type="nucleotide sequence ID" value="NZ_VXLC01000003.1"/>
</dbReference>
<evidence type="ECO:0000256" key="4">
    <source>
        <dbReference type="ARBA" id="ARBA00022827"/>
    </source>
</evidence>